<evidence type="ECO:0000256" key="1">
    <source>
        <dbReference type="SAM" id="MobiDB-lite"/>
    </source>
</evidence>
<accession>A0AAW1USB5</accession>
<evidence type="ECO:0000313" key="3">
    <source>
        <dbReference type="Proteomes" id="UP001431783"/>
    </source>
</evidence>
<gene>
    <name evidence="2" type="ORF">WA026_004888</name>
</gene>
<feature type="compositionally biased region" description="Polar residues" evidence="1">
    <location>
        <begin position="56"/>
        <end position="65"/>
    </location>
</feature>
<dbReference type="EMBL" id="JARQZJ010000092">
    <property type="protein sequence ID" value="KAK9883950.1"/>
    <property type="molecule type" value="Genomic_DNA"/>
</dbReference>
<organism evidence="2 3">
    <name type="scientific">Henosepilachna vigintioctopunctata</name>
    <dbReference type="NCBI Taxonomy" id="420089"/>
    <lineage>
        <taxon>Eukaryota</taxon>
        <taxon>Metazoa</taxon>
        <taxon>Ecdysozoa</taxon>
        <taxon>Arthropoda</taxon>
        <taxon>Hexapoda</taxon>
        <taxon>Insecta</taxon>
        <taxon>Pterygota</taxon>
        <taxon>Neoptera</taxon>
        <taxon>Endopterygota</taxon>
        <taxon>Coleoptera</taxon>
        <taxon>Polyphaga</taxon>
        <taxon>Cucujiformia</taxon>
        <taxon>Coccinelloidea</taxon>
        <taxon>Coccinellidae</taxon>
        <taxon>Epilachninae</taxon>
        <taxon>Epilachnini</taxon>
        <taxon>Henosepilachna</taxon>
    </lineage>
</organism>
<feature type="region of interest" description="Disordered" evidence="1">
    <location>
        <begin position="1"/>
        <end position="68"/>
    </location>
</feature>
<evidence type="ECO:0000313" key="2">
    <source>
        <dbReference type="EMBL" id="KAK9883950.1"/>
    </source>
</evidence>
<proteinExistence type="predicted"/>
<keyword evidence="3" id="KW-1185">Reference proteome</keyword>
<sequence>MHNFRPSGGKNVNKTNSPTKKINDNASPEIRPEPPTLKFIQPSIPKHSQQSRRSTKNNTDPNTGDKTIPALDTMLKTFKCIYLAKTLPNTSRIQIANEWIKIFPTNKDIIIQSRQGFIIKSNNNKNLLTKALENLKTKGTISDYAESTENTSPNPNARFSESYSAVISDVEIEIEEQEIATLLNTNQIKHRYCKRIISKKTNRPSLFIRIITGDITSYEKLINEGIFYKTLYN</sequence>
<comment type="caution">
    <text evidence="2">The sequence shown here is derived from an EMBL/GenBank/DDBJ whole genome shotgun (WGS) entry which is preliminary data.</text>
</comment>
<name>A0AAW1USB5_9CUCU</name>
<protein>
    <submittedName>
        <fullName evidence="2">Uncharacterized protein</fullName>
    </submittedName>
</protein>
<dbReference type="AlphaFoldDB" id="A0AAW1USB5"/>
<feature type="compositionally biased region" description="Polar residues" evidence="1">
    <location>
        <begin position="10"/>
        <end position="26"/>
    </location>
</feature>
<reference evidence="2 3" key="1">
    <citation type="submission" date="2023-03" db="EMBL/GenBank/DDBJ databases">
        <title>Genome insight into feeding habits of ladybird beetles.</title>
        <authorList>
            <person name="Li H.-S."/>
            <person name="Huang Y.-H."/>
            <person name="Pang H."/>
        </authorList>
    </citation>
    <scope>NUCLEOTIDE SEQUENCE [LARGE SCALE GENOMIC DNA]</scope>
    <source>
        <strain evidence="2">SYSU_2023b</strain>
        <tissue evidence="2">Whole body</tissue>
    </source>
</reference>
<dbReference type="Proteomes" id="UP001431783">
    <property type="component" value="Unassembled WGS sequence"/>
</dbReference>